<sequence>MLPNRGVLPSLKQRNSSSPGHEVENSSKFPLVVSTWPFLEAVRAGWSAINGGLSSIDAVVEGCSACELLRCDGTVGPGGSPDENSESTIDALIMNGATMEVGAVASMRYVKDGIKAARLVMLYTEHTMLAGDQASAFAISMGLPGPSNLSSTESMEKWTKWRENQCQPNFRKNVLPMNSCGPYHLKTDLNVGDNTCLVDDFCENRMKSSHVDFHNHDTISMAIFDKSGHIAVGTSTNGASFKIPGRVGDGPIAGSSAYADDEVGACGATGDGDIMMRFLPCYQVVESMRLGMEPRHAAKDAISRIAKKYPNFVGAVFAVDRNGTHAGACYGWTFQYSVRSPSMDDVIGDDDDDSQPIIQHIGGEEPSILTSSFFLDHAGEVFLTLKPDGLSWKLMESLCNDHEDRSTCLGIQIRSKHDTSIGISDVYAVEFIDWGLVHETLLTNPGLLLGQASEMYRFTVHGVERSKSQPSLWDPTVFTFGHVDKQTCQMWVNRINSYLSLETDRPKNLLVYVNPKSGKGNGCRTWESVAPIFSQAKVKTKVIVTERAGHAFDAMASITNPELNLYDGIVAIGGDGFFNEILNGILLSRHRAPYPPTPPDDDTTVETEGDVLLHDPTVTIVDPVISNDDDKSPLLKRSKLNESQAINLSNQDSEMSFPNERFRFGLIPSGSTDAIVICTTGVRDPMTSALQIILGKRVCLDIAQVVRWEKSHTSKSEPHVRYAASFAGYGFYGDVITESEKYRWMGPKRYDYAGTKVFLRHRSYEAKVAYMKAESEKTNVGANVRRIKEFWGLSKESERVACRAKCNICNTTSVAPQREKPDPKEESNWVRVKGRFLSIGAAVISCRNEKAPDGLVVDAHLSDGFLHLVLIKDCPRAFYLWHLTQLARKGGTPLNFDFVEHHKTTTFTFTSSGEESVWNVDGEILQAQKLSAQVFRGLISLTLVGGPVMTPKYYNSLPPVAKTYATICFLTSLGCHLQIYSPEIIYLSYGDVFKHFQIWRLLTNFIFIGSFSFTFAFRLFIILKYGVQLERGPFDKRTADYVWMFFFGAFSLLAISAIPFLWSPFMGASLVFMIVYVWSRELPNTRVNIQGLVELKGFYLPWAMLAIDLVLGNRLMPSLLGIGVGHLYYFLTVLHPLVGGTNFFNTPFWVHKLVKCWGRGFQMNSPVKQEASTGVAFQGRGYRLGGTSSASTRIPPNVGAFSGTSRRLHGR</sequence>
<keyword evidence="2" id="KW-1185">Reference proteome</keyword>
<comment type="caution">
    <text evidence="1">The sequence shown here is derived from an EMBL/GenBank/DDBJ whole genome shotgun (WGS) entry which is preliminary data.</text>
</comment>
<proteinExistence type="predicted"/>
<dbReference type="Proteomes" id="UP001056120">
    <property type="component" value="Linkage Group LG12"/>
</dbReference>
<accession>A0ACB9HBI8</accession>
<gene>
    <name evidence="1" type="ORF">L1987_35724</name>
</gene>
<organism evidence="1 2">
    <name type="scientific">Smallanthus sonchifolius</name>
    <dbReference type="NCBI Taxonomy" id="185202"/>
    <lineage>
        <taxon>Eukaryota</taxon>
        <taxon>Viridiplantae</taxon>
        <taxon>Streptophyta</taxon>
        <taxon>Embryophyta</taxon>
        <taxon>Tracheophyta</taxon>
        <taxon>Spermatophyta</taxon>
        <taxon>Magnoliopsida</taxon>
        <taxon>eudicotyledons</taxon>
        <taxon>Gunneridae</taxon>
        <taxon>Pentapetalae</taxon>
        <taxon>asterids</taxon>
        <taxon>campanulids</taxon>
        <taxon>Asterales</taxon>
        <taxon>Asteraceae</taxon>
        <taxon>Asteroideae</taxon>
        <taxon>Heliantheae alliance</taxon>
        <taxon>Millerieae</taxon>
        <taxon>Smallanthus</taxon>
    </lineage>
</organism>
<evidence type="ECO:0000313" key="2">
    <source>
        <dbReference type="Proteomes" id="UP001056120"/>
    </source>
</evidence>
<name>A0ACB9HBI8_9ASTR</name>
<reference evidence="2" key="1">
    <citation type="journal article" date="2022" name="Mol. Ecol. Resour.">
        <title>The genomes of chicory, endive, great burdock and yacon provide insights into Asteraceae palaeo-polyploidization history and plant inulin production.</title>
        <authorList>
            <person name="Fan W."/>
            <person name="Wang S."/>
            <person name="Wang H."/>
            <person name="Wang A."/>
            <person name="Jiang F."/>
            <person name="Liu H."/>
            <person name="Zhao H."/>
            <person name="Xu D."/>
            <person name="Zhang Y."/>
        </authorList>
    </citation>
    <scope>NUCLEOTIDE SEQUENCE [LARGE SCALE GENOMIC DNA]</scope>
    <source>
        <strain evidence="2">cv. Yunnan</strain>
    </source>
</reference>
<reference evidence="1 2" key="2">
    <citation type="journal article" date="2022" name="Mol. Ecol. Resour.">
        <title>The genomes of chicory, endive, great burdock and yacon provide insights into Asteraceae paleo-polyploidization history and plant inulin production.</title>
        <authorList>
            <person name="Fan W."/>
            <person name="Wang S."/>
            <person name="Wang H."/>
            <person name="Wang A."/>
            <person name="Jiang F."/>
            <person name="Liu H."/>
            <person name="Zhao H."/>
            <person name="Xu D."/>
            <person name="Zhang Y."/>
        </authorList>
    </citation>
    <scope>NUCLEOTIDE SEQUENCE [LARGE SCALE GENOMIC DNA]</scope>
    <source>
        <strain evidence="2">cv. Yunnan</strain>
        <tissue evidence="1">Leaves</tissue>
    </source>
</reference>
<dbReference type="EMBL" id="CM042029">
    <property type="protein sequence ID" value="KAI3793110.1"/>
    <property type="molecule type" value="Genomic_DNA"/>
</dbReference>
<evidence type="ECO:0000313" key="1">
    <source>
        <dbReference type="EMBL" id="KAI3793110.1"/>
    </source>
</evidence>
<protein>
    <submittedName>
        <fullName evidence="1">Uncharacterized protein</fullName>
    </submittedName>
</protein>